<dbReference type="GO" id="GO:0016757">
    <property type="term" value="F:glycosyltransferase activity"/>
    <property type="evidence" value="ECO:0007669"/>
    <property type="project" value="UniProtKB-KW"/>
</dbReference>
<accession>A0A2S2R9P0</accession>
<dbReference type="AlphaFoldDB" id="A0A2S2R9P0"/>
<dbReference type="Gene3D" id="2.30.30.40">
    <property type="entry name" value="SH3 Domains"/>
    <property type="match status" value="1"/>
</dbReference>
<evidence type="ECO:0000313" key="1">
    <source>
        <dbReference type="EMBL" id="MBY86705.1"/>
    </source>
</evidence>
<dbReference type="EMBL" id="GGMS01017502">
    <property type="protein sequence ID" value="MBY86705.1"/>
    <property type="molecule type" value="Transcribed_RNA"/>
</dbReference>
<proteinExistence type="predicted"/>
<organism evidence="1">
    <name type="scientific">Sipha flava</name>
    <name type="common">yellow sugarcane aphid</name>
    <dbReference type="NCBI Taxonomy" id="143950"/>
    <lineage>
        <taxon>Eukaryota</taxon>
        <taxon>Metazoa</taxon>
        <taxon>Ecdysozoa</taxon>
        <taxon>Arthropoda</taxon>
        <taxon>Hexapoda</taxon>
        <taxon>Insecta</taxon>
        <taxon>Pterygota</taxon>
        <taxon>Neoptera</taxon>
        <taxon>Paraneoptera</taxon>
        <taxon>Hemiptera</taxon>
        <taxon>Sternorrhyncha</taxon>
        <taxon>Aphidomorpha</taxon>
        <taxon>Aphidoidea</taxon>
        <taxon>Aphididae</taxon>
        <taxon>Sipha</taxon>
    </lineage>
</organism>
<reference evidence="1" key="1">
    <citation type="submission" date="2018-04" db="EMBL/GenBank/DDBJ databases">
        <title>Transcriptome assembly of Sipha flava.</title>
        <authorList>
            <person name="Scully E.D."/>
            <person name="Geib S.M."/>
            <person name="Palmer N.A."/>
            <person name="Koch K."/>
            <person name="Bradshaw J."/>
            <person name="Heng-Moss T."/>
            <person name="Sarath G."/>
        </authorList>
    </citation>
    <scope>NUCLEOTIDE SEQUENCE</scope>
</reference>
<gene>
    <name evidence="1" type="primary">FucT6_4</name>
    <name evidence="1" type="ORF">g.25248</name>
</gene>
<keyword evidence="1" id="KW-0328">Glycosyltransferase</keyword>
<keyword evidence="1" id="KW-0808">Transferase</keyword>
<sequence length="138" mass="15535">MVNVVISCAHNFQVCQMAFEMMKNLRGDASTRCSTLDSFYNFASFSLMLNEAVMSHETDNSKNIELLTGDVVLPAENYWNGSTIGVNSRTRARGFSKNRYGQFHSCLCNVKSYSVYGIMLCGAKPNRNQHQNSTYMCL</sequence>
<protein>
    <submittedName>
        <fullName evidence="1">Alpha-(1,6)-fucosyltransferase</fullName>
    </submittedName>
</protein>
<name>A0A2S2R9P0_9HEMI</name>